<protein>
    <submittedName>
        <fullName evidence="2">Uncharacterized protein</fullName>
    </submittedName>
</protein>
<accession>A0A3N4H6X9</accession>
<name>A0A3N4H6X9_ASCIM</name>
<evidence type="ECO:0000313" key="2">
    <source>
        <dbReference type="EMBL" id="RPA70655.1"/>
    </source>
</evidence>
<organism evidence="2 3">
    <name type="scientific">Ascobolus immersus RN42</name>
    <dbReference type="NCBI Taxonomy" id="1160509"/>
    <lineage>
        <taxon>Eukaryota</taxon>
        <taxon>Fungi</taxon>
        <taxon>Dikarya</taxon>
        <taxon>Ascomycota</taxon>
        <taxon>Pezizomycotina</taxon>
        <taxon>Pezizomycetes</taxon>
        <taxon>Pezizales</taxon>
        <taxon>Ascobolaceae</taxon>
        <taxon>Ascobolus</taxon>
    </lineage>
</organism>
<feature type="compositionally biased region" description="Low complexity" evidence="1">
    <location>
        <begin position="1"/>
        <end position="14"/>
    </location>
</feature>
<feature type="non-terminal residue" evidence="2">
    <location>
        <position position="1"/>
    </location>
</feature>
<feature type="region of interest" description="Disordered" evidence="1">
    <location>
        <begin position="1"/>
        <end position="60"/>
    </location>
</feature>
<proteinExistence type="predicted"/>
<evidence type="ECO:0000256" key="1">
    <source>
        <dbReference type="SAM" id="MobiDB-lite"/>
    </source>
</evidence>
<keyword evidence="3" id="KW-1185">Reference proteome</keyword>
<sequence length="374" mass="41531">LATPGPSGSESGESAVGLNLNLSDNPDGPGFIYNDSEKDDSEEPESEEENGQGQAPAAQPPLVLVHRVAIDPAHAEYNRVIVDALPAKFVQKTGQPHFTRGNIQRPDGYWQVVEAQGDEEPHHQFTNSQIRFDRHADYPRGISKNRCGSRVGDMPEFHSILSAKERLGVSKMVNGKDQWGPIHAYFKQEILEACLDAGFTSDFKKNNKPAFDILVRRLLRLSTILPCGIKRALLFGMDEDDDAVDTKETIANEDWDQDKRYYFHAWEYYCNDTCKTVMKSWTAGEALLEKRDTAVAGQEYSFGHTPVLNRWYKSEHNTMPFLVREFAIPGVPDIDALTGHPYGALDDNNRPYPNLKKLAAAAAKAAAATAAPDA</sequence>
<feature type="compositionally biased region" description="Acidic residues" evidence="1">
    <location>
        <begin position="37"/>
        <end position="50"/>
    </location>
</feature>
<evidence type="ECO:0000313" key="3">
    <source>
        <dbReference type="Proteomes" id="UP000275078"/>
    </source>
</evidence>
<dbReference type="AlphaFoldDB" id="A0A3N4H6X9"/>
<dbReference type="EMBL" id="ML120159">
    <property type="protein sequence ID" value="RPA70655.1"/>
    <property type="molecule type" value="Genomic_DNA"/>
</dbReference>
<gene>
    <name evidence="2" type="ORF">BJ508DRAFT_336949</name>
</gene>
<dbReference type="Proteomes" id="UP000275078">
    <property type="component" value="Unassembled WGS sequence"/>
</dbReference>
<reference evidence="2 3" key="1">
    <citation type="journal article" date="2018" name="Nat. Ecol. Evol.">
        <title>Pezizomycetes genomes reveal the molecular basis of ectomycorrhizal truffle lifestyle.</title>
        <authorList>
            <person name="Murat C."/>
            <person name="Payen T."/>
            <person name="Noel B."/>
            <person name="Kuo A."/>
            <person name="Morin E."/>
            <person name="Chen J."/>
            <person name="Kohler A."/>
            <person name="Krizsan K."/>
            <person name="Balestrini R."/>
            <person name="Da Silva C."/>
            <person name="Montanini B."/>
            <person name="Hainaut M."/>
            <person name="Levati E."/>
            <person name="Barry K.W."/>
            <person name="Belfiori B."/>
            <person name="Cichocki N."/>
            <person name="Clum A."/>
            <person name="Dockter R.B."/>
            <person name="Fauchery L."/>
            <person name="Guy J."/>
            <person name="Iotti M."/>
            <person name="Le Tacon F."/>
            <person name="Lindquist E.A."/>
            <person name="Lipzen A."/>
            <person name="Malagnac F."/>
            <person name="Mello A."/>
            <person name="Molinier V."/>
            <person name="Miyauchi S."/>
            <person name="Poulain J."/>
            <person name="Riccioni C."/>
            <person name="Rubini A."/>
            <person name="Sitrit Y."/>
            <person name="Splivallo R."/>
            <person name="Traeger S."/>
            <person name="Wang M."/>
            <person name="Zifcakova L."/>
            <person name="Wipf D."/>
            <person name="Zambonelli A."/>
            <person name="Paolocci F."/>
            <person name="Nowrousian M."/>
            <person name="Ottonello S."/>
            <person name="Baldrian P."/>
            <person name="Spatafora J.W."/>
            <person name="Henrissat B."/>
            <person name="Nagy L.G."/>
            <person name="Aury J.M."/>
            <person name="Wincker P."/>
            <person name="Grigoriev I.V."/>
            <person name="Bonfante P."/>
            <person name="Martin F.M."/>
        </authorList>
    </citation>
    <scope>NUCLEOTIDE SEQUENCE [LARGE SCALE GENOMIC DNA]</scope>
    <source>
        <strain evidence="2 3">RN42</strain>
    </source>
</reference>